<dbReference type="GeneID" id="82203470"/>
<dbReference type="EMBL" id="MPJW01000190">
    <property type="protein sequence ID" value="OLU37758.1"/>
    <property type="molecule type" value="Genomic_DNA"/>
</dbReference>
<reference evidence="2 3" key="1">
    <citation type="submission" date="2016-11" db="EMBL/GenBank/DDBJ databases">
        <title>Description of two novel members of the family Erysipelotrichaceae: Ileibacterium lipovorans gen. nov., sp. nov. and Dubosiella newyorkensis, gen. nov., sp. nov.</title>
        <authorList>
            <person name="Cox L.M."/>
            <person name="Sohn J."/>
            <person name="Tyrrell K.L."/>
            <person name="Citron D.M."/>
            <person name="Lawson P.A."/>
            <person name="Patel N.B."/>
            <person name="Iizumi T."/>
            <person name="Perez-Perez G.I."/>
            <person name="Goldstein E.J."/>
            <person name="Blaser M.J."/>
        </authorList>
    </citation>
    <scope>NUCLEOTIDE SEQUENCE [LARGE SCALE GENOMIC DNA]</scope>
    <source>
        <strain evidence="2 3">NYU-BL-A3</strain>
    </source>
</reference>
<dbReference type="InterPro" id="IPR005531">
    <property type="entry name" value="Asp23"/>
</dbReference>
<dbReference type="PANTHER" id="PTHR34297">
    <property type="entry name" value="HYPOTHETICAL CYTOSOLIC PROTEIN-RELATED"/>
    <property type="match status" value="1"/>
</dbReference>
<dbReference type="PANTHER" id="PTHR34297:SF2">
    <property type="entry name" value="ASP23_GLS24 FAMILY ENVELOPE STRESS RESPONSE PROTEIN"/>
    <property type="match status" value="1"/>
</dbReference>
<evidence type="ECO:0000313" key="3">
    <source>
        <dbReference type="Proteomes" id="UP000186341"/>
    </source>
</evidence>
<gene>
    <name evidence="2" type="ORF">BO222_09910</name>
</gene>
<dbReference type="AlphaFoldDB" id="A0A1U7NE31"/>
<evidence type="ECO:0000256" key="1">
    <source>
        <dbReference type="ARBA" id="ARBA00005721"/>
    </source>
</evidence>
<evidence type="ECO:0008006" key="4">
    <source>
        <dbReference type="Google" id="ProtNLM"/>
    </source>
</evidence>
<dbReference type="RefSeq" id="WP_075820661.1">
    <property type="nucleotide sequence ID" value="NZ_CAJUTZ010000024.1"/>
</dbReference>
<sequence length="119" mass="12861">MPINKSTEFGTVAISLDAIASLAGGTVTESYGIVGMSSQKLVKDGWAELLKKENYSKGVIVRQEGNSIVLDIYVIALQGIKLSEVMIGAQQRVKYTLEKTLEIKVDAVNIYVQGVQAVK</sequence>
<organism evidence="2 3">
    <name type="scientific">Ileibacterium valens</name>
    <dbReference type="NCBI Taxonomy" id="1862668"/>
    <lineage>
        <taxon>Bacteria</taxon>
        <taxon>Bacillati</taxon>
        <taxon>Bacillota</taxon>
        <taxon>Erysipelotrichia</taxon>
        <taxon>Erysipelotrichales</taxon>
        <taxon>Erysipelotrichaceae</taxon>
        <taxon>Ileibacterium</taxon>
    </lineage>
</organism>
<accession>A0A1U7NE31</accession>
<comment type="similarity">
    <text evidence="1">Belongs to the asp23 family.</text>
</comment>
<dbReference type="Proteomes" id="UP000186341">
    <property type="component" value="Unassembled WGS sequence"/>
</dbReference>
<dbReference type="OrthoDB" id="9791482at2"/>
<proteinExistence type="inferred from homology"/>
<dbReference type="Pfam" id="PF03780">
    <property type="entry name" value="Asp23"/>
    <property type="match status" value="1"/>
</dbReference>
<evidence type="ECO:0000313" key="2">
    <source>
        <dbReference type="EMBL" id="OLU37758.1"/>
    </source>
</evidence>
<comment type="caution">
    <text evidence="2">The sequence shown here is derived from an EMBL/GenBank/DDBJ whole genome shotgun (WGS) entry which is preliminary data.</text>
</comment>
<protein>
    <recommendedName>
        <fullName evidence="4">Alkaline-shock protein</fullName>
    </recommendedName>
</protein>
<name>A0A1U7NE31_9FIRM</name>
<keyword evidence="3" id="KW-1185">Reference proteome</keyword>